<dbReference type="Proteomes" id="UP000036122">
    <property type="component" value="Unassembled WGS sequence"/>
</dbReference>
<accession>A0A0J0ZQK7</accession>
<proteinExistence type="predicted"/>
<dbReference type="EMBL" id="JPHZ01000033">
    <property type="protein sequence ID" value="KLT84571.1"/>
    <property type="molecule type" value="Genomic_DNA"/>
</dbReference>
<gene>
    <name evidence="1" type="ORF">T630_3204</name>
</gene>
<reference evidence="1 2" key="1">
    <citation type="submission" date="2014-07" db="EMBL/GenBank/DDBJ databases">
        <authorList>
            <person name="Harkins D.M."/>
            <person name="Lesho E."/>
            <person name="Waterman P.E."/>
            <person name="Chan A."/>
            <person name="Fouts D.E."/>
        </authorList>
    </citation>
    <scope>NUCLEOTIDE SEQUENCE [LARGE SCALE GENOMIC DNA]</scope>
    <source>
        <strain evidence="1 2">MRSN 3527</strain>
    </source>
</reference>
<protein>
    <submittedName>
        <fullName evidence="1">Uncharacterized protein</fullName>
    </submittedName>
</protein>
<dbReference type="PATRIC" id="fig|1409923.3.peg.849"/>
<sequence length="38" mass="4421">MNHNALNGIITHLILDKKPSNFLQIFLEKLTLKLTFLK</sequence>
<organism evidence="1 2">
    <name type="scientific">Acinetobacter baumannii MRSN 3527</name>
    <dbReference type="NCBI Taxonomy" id="1409923"/>
    <lineage>
        <taxon>Bacteria</taxon>
        <taxon>Pseudomonadati</taxon>
        <taxon>Pseudomonadota</taxon>
        <taxon>Gammaproteobacteria</taxon>
        <taxon>Moraxellales</taxon>
        <taxon>Moraxellaceae</taxon>
        <taxon>Acinetobacter</taxon>
        <taxon>Acinetobacter calcoaceticus/baumannii complex</taxon>
    </lineage>
</organism>
<evidence type="ECO:0000313" key="2">
    <source>
        <dbReference type="Proteomes" id="UP000036122"/>
    </source>
</evidence>
<dbReference type="AlphaFoldDB" id="A0A0J0ZQK7"/>
<evidence type="ECO:0000313" key="1">
    <source>
        <dbReference type="EMBL" id="KLT84571.1"/>
    </source>
</evidence>
<name>A0A0J0ZQK7_ACIBA</name>
<comment type="caution">
    <text evidence="1">The sequence shown here is derived from an EMBL/GenBank/DDBJ whole genome shotgun (WGS) entry which is preliminary data.</text>
</comment>